<dbReference type="EC" id="3.4.22.6" evidence="5"/>
<dbReference type="InterPro" id="IPR015917">
    <property type="entry name" value="Pept_C14A"/>
</dbReference>
<protein>
    <submittedName>
        <fullName evidence="5">Caspase-8 isoform X1</fullName>
        <ecNumber evidence="5">3.4.22.6</ecNumber>
    </submittedName>
</protein>
<evidence type="ECO:0000256" key="1">
    <source>
        <dbReference type="ARBA" id="ARBA00010134"/>
    </source>
</evidence>
<keyword evidence="5" id="KW-0378">Hydrolase</keyword>
<name>A0A9W9ZM33_9CNID</name>
<dbReference type="InterPro" id="IPR002398">
    <property type="entry name" value="Pept_C14"/>
</dbReference>
<organism evidence="5 6">
    <name type="scientific">Desmophyllum pertusum</name>
    <dbReference type="NCBI Taxonomy" id="174260"/>
    <lineage>
        <taxon>Eukaryota</taxon>
        <taxon>Metazoa</taxon>
        <taxon>Cnidaria</taxon>
        <taxon>Anthozoa</taxon>
        <taxon>Hexacorallia</taxon>
        <taxon>Scleractinia</taxon>
        <taxon>Caryophylliina</taxon>
        <taxon>Caryophylliidae</taxon>
        <taxon>Desmophyllum</taxon>
    </lineage>
</organism>
<dbReference type="InterPro" id="IPR001309">
    <property type="entry name" value="Pept_C14_p20"/>
</dbReference>
<dbReference type="GO" id="GO:0006508">
    <property type="term" value="P:proteolysis"/>
    <property type="evidence" value="ECO:0007669"/>
    <property type="project" value="InterPro"/>
</dbReference>
<accession>A0A9W9ZM33</accession>
<dbReference type="PRINTS" id="PR00376">
    <property type="entry name" value="IL1BCENZYME"/>
</dbReference>
<dbReference type="Gene3D" id="3.40.50.1460">
    <property type="match status" value="1"/>
</dbReference>
<evidence type="ECO:0000313" key="5">
    <source>
        <dbReference type="EMBL" id="KAJ7384122.1"/>
    </source>
</evidence>
<dbReference type="GO" id="GO:0004197">
    <property type="term" value="F:cysteine-type endopeptidase activity"/>
    <property type="evidence" value="ECO:0007669"/>
    <property type="project" value="InterPro"/>
</dbReference>
<comment type="similarity">
    <text evidence="1 2">Belongs to the peptidase C14A family.</text>
</comment>
<dbReference type="EMBL" id="MU825890">
    <property type="protein sequence ID" value="KAJ7384122.1"/>
    <property type="molecule type" value="Genomic_DNA"/>
</dbReference>
<evidence type="ECO:0000259" key="3">
    <source>
        <dbReference type="PROSITE" id="PS50207"/>
    </source>
</evidence>
<dbReference type="PANTHER" id="PTHR10454">
    <property type="entry name" value="CASPASE"/>
    <property type="match status" value="1"/>
</dbReference>
<gene>
    <name evidence="5" type="primary">CASP8_3</name>
    <name evidence="5" type="ORF">OS493_023448</name>
</gene>
<dbReference type="InterPro" id="IPR002138">
    <property type="entry name" value="Pept_C14_p10"/>
</dbReference>
<dbReference type="AlphaFoldDB" id="A0A9W9ZM33"/>
<keyword evidence="6" id="KW-1185">Reference proteome</keyword>
<sequence length="182" mass="20506">MSHGGDRDCILGVDGRETTVKNLMFEFRGNKCPSLKNKPKVFIIQTCRGLRDDASKRLVFSTGNINSPMAMVASTVSPRWITNLVILHSCPATPPSKGVYFLKKLTCLAFPTCQVTYPSGLQMATFFIQALVEVMRKHHHRYHFLEMLTEVTKLVVERQSNMAAHPVQVPAPMHTMTKLLYL</sequence>
<evidence type="ECO:0000313" key="6">
    <source>
        <dbReference type="Proteomes" id="UP001163046"/>
    </source>
</evidence>
<dbReference type="OrthoDB" id="6114029at2759"/>
<dbReference type="Gene3D" id="3.30.70.1470">
    <property type="entry name" value="Caspase-like"/>
    <property type="match status" value="1"/>
</dbReference>
<dbReference type="InterPro" id="IPR029030">
    <property type="entry name" value="Caspase-like_dom_sf"/>
</dbReference>
<evidence type="ECO:0000256" key="2">
    <source>
        <dbReference type="RuleBase" id="RU003971"/>
    </source>
</evidence>
<feature type="domain" description="Caspase family p10" evidence="3">
    <location>
        <begin position="125"/>
        <end position="182"/>
    </location>
</feature>
<reference evidence="5" key="1">
    <citation type="submission" date="2023-01" db="EMBL/GenBank/DDBJ databases">
        <title>Genome assembly of the deep-sea coral Lophelia pertusa.</title>
        <authorList>
            <person name="Herrera S."/>
            <person name="Cordes E."/>
        </authorList>
    </citation>
    <scope>NUCLEOTIDE SEQUENCE</scope>
    <source>
        <strain evidence="5">USNM1676648</strain>
        <tissue evidence="5">Polyp</tissue>
    </source>
</reference>
<dbReference type="PROSITE" id="PS50208">
    <property type="entry name" value="CASPASE_P20"/>
    <property type="match status" value="1"/>
</dbReference>
<dbReference type="Pfam" id="PF00656">
    <property type="entry name" value="Peptidase_C14"/>
    <property type="match status" value="1"/>
</dbReference>
<proteinExistence type="inferred from homology"/>
<comment type="caution">
    <text evidence="5">The sequence shown here is derived from an EMBL/GenBank/DDBJ whole genome shotgun (WGS) entry which is preliminary data.</text>
</comment>
<feature type="domain" description="Caspase family p20" evidence="4">
    <location>
        <begin position="5"/>
        <end position="51"/>
    </location>
</feature>
<dbReference type="Proteomes" id="UP001163046">
    <property type="component" value="Unassembled WGS sequence"/>
</dbReference>
<dbReference type="InterPro" id="IPR011600">
    <property type="entry name" value="Pept_C14_caspase"/>
</dbReference>
<dbReference type="SMART" id="SM00115">
    <property type="entry name" value="CASc"/>
    <property type="match status" value="1"/>
</dbReference>
<dbReference type="PROSITE" id="PS50207">
    <property type="entry name" value="CASPASE_P10"/>
    <property type="match status" value="1"/>
</dbReference>
<evidence type="ECO:0000259" key="4">
    <source>
        <dbReference type="PROSITE" id="PS50208"/>
    </source>
</evidence>
<dbReference type="SUPFAM" id="SSF52129">
    <property type="entry name" value="Caspase-like"/>
    <property type="match status" value="1"/>
</dbReference>